<dbReference type="RefSeq" id="WP_284484913.1">
    <property type="nucleotide sequence ID" value="NZ_JASNJE010000006.1"/>
</dbReference>
<evidence type="ECO:0000256" key="19">
    <source>
        <dbReference type="ARBA" id="ARBA00023136"/>
    </source>
</evidence>
<comment type="catalytic activity">
    <reaction evidence="23">
        <text>Preferential cleavage: (Ac)2-L-Lys-D-Ala-|-D-Ala. Also transpeptidation of peptidyl-alanyl moieties that are N-acyl substituents of D-alanine.</text>
        <dbReference type="EC" id="3.4.16.4"/>
    </reaction>
</comment>
<keyword evidence="19 26" id="KW-0472">Membrane</keyword>
<evidence type="ECO:0000256" key="1">
    <source>
        <dbReference type="ARBA" id="ARBA00004249"/>
    </source>
</evidence>
<keyword evidence="10" id="KW-0645">Protease</keyword>
<keyword evidence="20" id="KW-0046">Antibiotic resistance</keyword>
<dbReference type="Proteomes" id="UP001227126">
    <property type="component" value="Unassembled WGS sequence"/>
</dbReference>
<evidence type="ECO:0000256" key="23">
    <source>
        <dbReference type="ARBA" id="ARBA00034000"/>
    </source>
</evidence>
<evidence type="ECO:0000313" key="30">
    <source>
        <dbReference type="EMBL" id="MDK3072974.1"/>
    </source>
</evidence>
<dbReference type="Gene3D" id="1.10.3810.10">
    <property type="entry name" value="Biosynthetic peptidoglycan transglycosylase-like"/>
    <property type="match status" value="1"/>
</dbReference>
<feature type="domain" description="Penicillin-binding protein transpeptidase" evidence="27">
    <location>
        <begin position="455"/>
        <end position="745"/>
    </location>
</feature>
<evidence type="ECO:0000256" key="16">
    <source>
        <dbReference type="ARBA" id="ARBA00022968"/>
    </source>
</evidence>
<keyword evidence="8" id="KW-0997">Cell inner membrane</keyword>
<keyword evidence="16" id="KW-0735">Signal-anchor</keyword>
<comment type="subcellular location">
    <subcellularLocation>
        <location evidence="1">Cell inner membrane</location>
        <topology evidence="1">Single-pass type II membrane protein</topology>
    </subcellularLocation>
</comment>
<dbReference type="NCBIfam" id="TIGR02074">
    <property type="entry name" value="PBP_1a_fam"/>
    <property type="match status" value="1"/>
</dbReference>
<evidence type="ECO:0000256" key="24">
    <source>
        <dbReference type="ARBA" id="ARBA00044770"/>
    </source>
</evidence>
<dbReference type="Gene3D" id="3.40.710.10">
    <property type="entry name" value="DD-peptidase/beta-lactamase superfamily"/>
    <property type="match status" value="2"/>
</dbReference>
<dbReference type="EMBL" id="JASNJE010000006">
    <property type="protein sequence ID" value="MDK3072974.1"/>
    <property type="molecule type" value="Genomic_DNA"/>
</dbReference>
<evidence type="ECO:0000256" key="11">
    <source>
        <dbReference type="ARBA" id="ARBA00022676"/>
    </source>
</evidence>
<dbReference type="PANTHER" id="PTHR32282:SF27">
    <property type="entry name" value="PENICILLIN-BINDING PROTEIN 1A"/>
    <property type="match status" value="1"/>
</dbReference>
<dbReference type="InterPro" id="IPR001264">
    <property type="entry name" value="Glyco_trans_51"/>
</dbReference>
<keyword evidence="22" id="KW-0961">Cell wall biogenesis/degradation</keyword>
<evidence type="ECO:0000256" key="12">
    <source>
        <dbReference type="ARBA" id="ARBA00022679"/>
    </source>
</evidence>
<dbReference type="InterPro" id="IPR023346">
    <property type="entry name" value="Lysozyme-like_dom_sf"/>
</dbReference>
<evidence type="ECO:0000256" key="26">
    <source>
        <dbReference type="SAM" id="Phobius"/>
    </source>
</evidence>
<evidence type="ECO:0000256" key="15">
    <source>
        <dbReference type="ARBA" id="ARBA00022960"/>
    </source>
</evidence>
<evidence type="ECO:0000256" key="7">
    <source>
        <dbReference type="ARBA" id="ARBA00022475"/>
    </source>
</evidence>
<feature type="domain" description="Glycosyl transferase family 51" evidence="28">
    <location>
        <begin position="60"/>
        <end position="235"/>
    </location>
</feature>
<evidence type="ECO:0000256" key="10">
    <source>
        <dbReference type="ARBA" id="ARBA00022670"/>
    </source>
</evidence>
<evidence type="ECO:0000256" key="21">
    <source>
        <dbReference type="ARBA" id="ARBA00023268"/>
    </source>
</evidence>
<dbReference type="InterPro" id="IPR001460">
    <property type="entry name" value="PCN-bd_Tpept"/>
</dbReference>
<protein>
    <recommendedName>
        <fullName evidence="6">Penicillin-binding protein 1A</fullName>
        <ecNumber evidence="24">2.4.99.28</ecNumber>
        <ecNumber evidence="5">3.4.16.4</ecNumber>
    </recommendedName>
</protein>
<evidence type="ECO:0000259" key="27">
    <source>
        <dbReference type="Pfam" id="PF00905"/>
    </source>
</evidence>
<dbReference type="InterPro" id="IPR036950">
    <property type="entry name" value="PBP_transglycosylase"/>
</dbReference>
<evidence type="ECO:0000256" key="18">
    <source>
        <dbReference type="ARBA" id="ARBA00022989"/>
    </source>
</evidence>
<evidence type="ECO:0000313" key="31">
    <source>
        <dbReference type="Proteomes" id="UP001227126"/>
    </source>
</evidence>
<dbReference type="InterPro" id="IPR050396">
    <property type="entry name" value="Glycosyltr_51/Transpeptidase"/>
</dbReference>
<keyword evidence="21" id="KW-0511">Multifunctional enzyme</keyword>
<dbReference type="EC" id="2.4.99.28" evidence="24"/>
<dbReference type="InterPro" id="IPR012338">
    <property type="entry name" value="Beta-lactam/transpept-like"/>
</dbReference>
<feature type="domain" description="Penicillin-binding protein OB-like" evidence="29">
    <location>
        <begin position="329"/>
        <end position="452"/>
    </location>
</feature>
<evidence type="ECO:0000256" key="20">
    <source>
        <dbReference type="ARBA" id="ARBA00023251"/>
    </source>
</evidence>
<dbReference type="InterPro" id="IPR031376">
    <property type="entry name" value="PCB_OB"/>
</dbReference>
<feature type="transmembrane region" description="Helical" evidence="26">
    <location>
        <begin position="12"/>
        <end position="34"/>
    </location>
</feature>
<evidence type="ECO:0000256" key="4">
    <source>
        <dbReference type="ARBA" id="ARBA00007739"/>
    </source>
</evidence>
<keyword evidence="9" id="KW-0121">Carboxypeptidase</keyword>
<dbReference type="EC" id="3.4.16.4" evidence="5"/>
<dbReference type="Pfam" id="PF00905">
    <property type="entry name" value="Transpeptidase"/>
    <property type="match status" value="1"/>
</dbReference>
<keyword evidence="13 26" id="KW-0812">Transmembrane</keyword>
<evidence type="ECO:0000256" key="5">
    <source>
        <dbReference type="ARBA" id="ARBA00012448"/>
    </source>
</evidence>
<keyword evidence="17" id="KW-0573">Peptidoglycan synthesis</keyword>
<accession>A0ABT7FDS4</accession>
<dbReference type="PANTHER" id="PTHR32282">
    <property type="entry name" value="BINDING PROTEIN TRANSPEPTIDASE, PUTATIVE-RELATED"/>
    <property type="match status" value="1"/>
</dbReference>
<dbReference type="SUPFAM" id="SSF53955">
    <property type="entry name" value="Lysozyme-like"/>
    <property type="match status" value="1"/>
</dbReference>
<evidence type="ECO:0000256" key="13">
    <source>
        <dbReference type="ARBA" id="ARBA00022692"/>
    </source>
</evidence>
<keyword evidence="12" id="KW-0808">Transferase</keyword>
<keyword evidence="15" id="KW-0133">Cell shape</keyword>
<dbReference type="SUPFAM" id="SSF56601">
    <property type="entry name" value="beta-lactamase/transpeptidase-like"/>
    <property type="match status" value="1"/>
</dbReference>
<evidence type="ECO:0000259" key="29">
    <source>
        <dbReference type="Pfam" id="PF17092"/>
    </source>
</evidence>
<dbReference type="Pfam" id="PF17092">
    <property type="entry name" value="PCB_OB"/>
    <property type="match status" value="1"/>
</dbReference>
<comment type="caution">
    <text evidence="30">The sequence shown here is derived from an EMBL/GenBank/DDBJ whole genome shotgun (WGS) entry which is preliminary data.</text>
</comment>
<comment type="similarity">
    <text evidence="3">In the C-terminal section; belongs to the transpeptidase family.</text>
</comment>
<keyword evidence="18 26" id="KW-1133">Transmembrane helix</keyword>
<proteinExistence type="inferred from homology"/>
<evidence type="ECO:0000256" key="3">
    <source>
        <dbReference type="ARBA" id="ARBA00007090"/>
    </source>
</evidence>
<evidence type="ECO:0000256" key="2">
    <source>
        <dbReference type="ARBA" id="ARBA00004752"/>
    </source>
</evidence>
<keyword evidence="7" id="KW-1003">Cell membrane</keyword>
<evidence type="ECO:0000256" key="25">
    <source>
        <dbReference type="ARBA" id="ARBA00049902"/>
    </source>
</evidence>
<name>A0ABT7FDS4_9RHOB</name>
<evidence type="ECO:0000259" key="28">
    <source>
        <dbReference type="Pfam" id="PF00912"/>
    </source>
</evidence>
<keyword evidence="14" id="KW-0378">Hydrolase</keyword>
<comment type="pathway">
    <text evidence="2">Cell wall biogenesis; peptidoglycan biosynthesis.</text>
</comment>
<dbReference type="Pfam" id="PF00912">
    <property type="entry name" value="Transgly"/>
    <property type="match status" value="1"/>
</dbReference>
<comment type="similarity">
    <text evidence="4">In the N-terminal section; belongs to the glycosyltransferase 51 family.</text>
</comment>
<keyword evidence="31" id="KW-1185">Reference proteome</keyword>
<gene>
    <name evidence="30" type="ORF">QO034_07625</name>
</gene>
<sequence length="850" mass="93908">MIRFILSFFGAIFTLLTLGVAVVALSIGAVFWIYGRDLPSHESLAQYKPPTISRIYSGEGHLIDEFAQERRLFAPANEIPDLVKQAFISAEDKNFYSHKGYDTRGIAVAAFEAVKSRGQNVRGASTITQQVMKNFLLSADRKIERKIKEIILAARLEETLDKEQILELYMNEIFLGQNSYGVAAASQTYFNKTLAELAPHEAAMLAAMPQAPSKYHPVFAKERVTQRRNYVLREMYENGYLDRATYESEVQQPLRSVQNGDFESFRNALPPRDYFTEEIRRQLQEEFGDGEFFTGGFTVRATIDEEMQKVAAEALRDQLEEYDRGRGIWRGTGEKIAADQLTTEDQWRTALADADVPRDIVLDGQWHPAVVLQVGDSDARIGIEGVEEDADGHWIVAGDVQWARKLRRDGTLASKAKVAGDLLEVGDVVLVRAMTDDKDGSFIRWTLRQVSEVQGGFMAMDVNTGRVLAMQGGFSYQDSVFNRATQAQRQPGSSFKPFVYAAALDSGYTPATIVVDAPIEINTPQGLWRPRNSSNKFYGPTPLRTGIEKSRNLMTIRLAQEVGMYVVASYAEKFGVYDEMGPYLANSLGSEETTLYKMVAAYAMFANGGERVEPTLVDRIQDRYGETIYRHDKRDCLDCNSPALQANASPRILSNRERVMDAITAYQLTSMLKGVVDRGTASGVIDLPVPTAGKTGTTNEARDVWFIGFTSNIVAGCYIGHDRPRPLGRSAYGSSLCGPVFQSFMTKATEKYGGGPFEVPPGGYFIKIDRFTGGRLPDDATGNYVVAEYFREGQDPGFGITYDGGFAMGSNLPLFEEVSSGGRQVKTSTGGTAVVGPKANFGTVSSGGLY</sequence>
<comment type="catalytic activity">
    <reaction evidence="25">
        <text>[GlcNAc-(1-&gt;4)-Mur2Ac(oyl-L-Ala-gamma-D-Glu-L-Lys-D-Ala-D-Ala)](n)-di-trans,octa-cis-undecaprenyl diphosphate + beta-D-GlcNAc-(1-&gt;4)-Mur2Ac(oyl-L-Ala-gamma-D-Glu-L-Lys-D-Ala-D-Ala)-di-trans,octa-cis-undecaprenyl diphosphate = [GlcNAc-(1-&gt;4)-Mur2Ac(oyl-L-Ala-gamma-D-Glu-L-Lys-D-Ala-D-Ala)](n+1)-di-trans,octa-cis-undecaprenyl diphosphate + di-trans,octa-cis-undecaprenyl diphosphate + H(+)</text>
        <dbReference type="Rhea" id="RHEA:23708"/>
        <dbReference type="Rhea" id="RHEA-COMP:9602"/>
        <dbReference type="Rhea" id="RHEA-COMP:9603"/>
        <dbReference type="ChEBI" id="CHEBI:15378"/>
        <dbReference type="ChEBI" id="CHEBI:58405"/>
        <dbReference type="ChEBI" id="CHEBI:60033"/>
        <dbReference type="ChEBI" id="CHEBI:78435"/>
        <dbReference type="EC" id="2.4.99.28"/>
    </reaction>
</comment>
<keyword evidence="11" id="KW-0328">Glycosyltransferase</keyword>
<evidence type="ECO:0000256" key="22">
    <source>
        <dbReference type="ARBA" id="ARBA00023316"/>
    </source>
</evidence>
<reference evidence="30 31" key="1">
    <citation type="submission" date="2023-05" db="EMBL/GenBank/DDBJ databases">
        <title>Sedimentitalea sp. nov. JM2-8.</title>
        <authorList>
            <person name="Huang J."/>
        </authorList>
    </citation>
    <scope>NUCLEOTIDE SEQUENCE [LARGE SCALE GENOMIC DNA]</scope>
    <source>
        <strain evidence="30 31">JM2-8</strain>
    </source>
</reference>
<evidence type="ECO:0000256" key="6">
    <source>
        <dbReference type="ARBA" id="ARBA00018638"/>
    </source>
</evidence>
<organism evidence="30 31">
    <name type="scientific">Sedimentitalea xiamensis</name>
    <dbReference type="NCBI Taxonomy" id="3050037"/>
    <lineage>
        <taxon>Bacteria</taxon>
        <taxon>Pseudomonadati</taxon>
        <taxon>Pseudomonadota</taxon>
        <taxon>Alphaproteobacteria</taxon>
        <taxon>Rhodobacterales</taxon>
        <taxon>Paracoccaceae</taxon>
        <taxon>Sedimentitalea</taxon>
    </lineage>
</organism>
<evidence type="ECO:0000256" key="14">
    <source>
        <dbReference type="ARBA" id="ARBA00022801"/>
    </source>
</evidence>
<evidence type="ECO:0000256" key="9">
    <source>
        <dbReference type="ARBA" id="ARBA00022645"/>
    </source>
</evidence>
<evidence type="ECO:0000256" key="17">
    <source>
        <dbReference type="ARBA" id="ARBA00022984"/>
    </source>
</evidence>
<evidence type="ECO:0000256" key="8">
    <source>
        <dbReference type="ARBA" id="ARBA00022519"/>
    </source>
</evidence>